<dbReference type="InterPro" id="IPR006084">
    <property type="entry name" value="XPG/Rad2"/>
</dbReference>
<evidence type="ECO:0000259" key="20">
    <source>
        <dbReference type="SMART" id="SM00484"/>
    </source>
</evidence>
<dbReference type="CDD" id="cd09857">
    <property type="entry name" value="PIN_EXO1"/>
    <property type="match status" value="1"/>
</dbReference>
<evidence type="ECO:0000256" key="12">
    <source>
        <dbReference type="ARBA" id="ARBA00023125"/>
    </source>
</evidence>
<feature type="repeat" description="TPR" evidence="18">
    <location>
        <begin position="96"/>
        <end position="129"/>
    </location>
</feature>
<evidence type="ECO:0000256" key="19">
    <source>
        <dbReference type="RuleBase" id="RU910737"/>
    </source>
</evidence>
<dbReference type="CDD" id="cd09901">
    <property type="entry name" value="H3TH_FEN1-like"/>
    <property type="match status" value="1"/>
</dbReference>
<keyword evidence="9 19" id="KW-0460">Magnesium</keyword>
<proteinExistence type="inferred from homology"/>
<keyword evidence="15" id="KW-0469">Meiosis</keyword>
<dbReference type="Pfam" id="PF00752">
    <property type="entry name" value="XPG_N"/>
    <property type="match status" value="1"/>
</dbReference>
<keyword evidence="2" id="KW-0597">Phosphoprotein</keyword>
<dbReference type="InterPro" id="IPR006086">
    <property type="entry name" value="XPG-I_dom"/>
</dbReference>
<dbReference type="GO" id="GO:0051321">
    <property type="term" value="P:meiotic cell cycle"/>
    <property type="evidence" value="ECO:0007669"/>
    <property type="project" value="UniProtKB-KW"/>
</dbReference>
<evidence type="ECO:0000256" key="9">
    <source>
        <dbReference type="ARBA" id="ARBA00022842"/>
    </source>
</evidence>
<dbReference type="GO" id="GO:0006281">
    <property type="term" value="P:DNA repair"/>
    <property type="evidence" value="ECO:0007669"/>
    <property type="project" value="UniProtKB-UniRule"/>
</dbReference>
<accession>A0A438K9T3</accession>
<dbReference type="GO" id="GO:0046872">
    <property type="term" value="F:metal ion binding"/>
    <property type="evidence" value="ECO:0007669"/>
    <property type="project" value="UniProtKB-UniRule"/>
</dbReference>
<dbReference type="SUPFAM" id="SSF47807">
    <property type="entry name" value="5' to 3' exonuclease, C-terminal subdomain"/>
    <property type="match status" value="1"/>
</dbReference>
<evidence type="ECO:0000256" key="2">
    <source>
        <dbReference type="ARBA" id="ARBA00022553"/>
    </source>
</evidence>
<evidence type="ECO:0000256" key="15">
    <source>
        <dbReference type="ARBA" id="ARBA00023254"/>
    </source>
</evidence>
<comment type="caution">
    <text evidence="21">The sequence shown here is derived from an EMBL/GenBank/DDBJ whole genome shotgun (WGS) entry which is preliminary data.</text>
</comment>
<evidence type="ECO:0000256" key="13">
    <source>
        <dbReference type="ARBA" id="ARBA00023204"/>
    </source>
</evidence>
<dbReference type="AlphaFoldDB" id="A0A438K9T3"/>
<evidence type="ECO:0000256" key="8">
    <source>
        <dbReference type="ARBA" id="ARBA00022839"/>
    </source>
</evidence>
<dbReference type="PANTHER" id="PTHR11081">
    <property type="entry name" value="FLAP ENDONUCLEASE FAMILY MEMBER"/>
    <property type="match status" value="1"/>
</dbReference>
<dbReference type="PRINTS" id="PR00853">
    <property type="entry name" value="XPGRADSUPER"/>
</dbReference>
<keyword evidence="18" id="KW-0802">TPR repeat</keyword>
<dbReference type="InterPro" id="IPR036279">
    <property type="entry name" value="5-3_exonuclease_C_sf"/>
</dbReference>
<dbReference type="Gene3D" id="3.40.50.1010">
    <property type="entry name" value="5'-nuclease"/>
    <property type="match status" value="1"/>
</dbReference>
<dbReference type="Pfam" id="PF00867">
    <property type="entry name" value="XPG_I"/>
    <property type="match status" value="1"/>
</dbReference>
<comment type="similarity">
    <text evidence="19">Belongs to the XPG/RAD2 endonuclease family. EXO1 subfamily.</text>
</comment>
<keyword evidence="13 19" id="KW-0234">DNA repair</keyword>
<evidence type="ECO:0000256" key="14">
    <source>
        <dbReference type="ARBA" id="ARBA00023242"/>
    </source>
</evidence>
<dbReference type="PROSITE" id="PS00842">
    <property type="entry name" value="XPG_2"/>
    <property type="match status" value="1"/>
</dbReference>
<keyword evidence="6 19" id="KW-0227">DNA damage</keyword>
<dbReference type="GO" id="GO:0035312">
    <property type="term" value="F:5'-3' DNA exonuclease activity"/>
    <property type="evidence" value="ECO:0007669"/>
    <property type="project" value="UniProtKB-UniRule"/>
</dbReference>
<evidence type="ECO:0000256" key="11">
    <source>
        <dbReference type="ARBA" id="ARBA00022990"/>
    </source>
</evidence>
<dbReference type="InterPro" id="IPR008918">
    <property type="entry name" value="HhH2"/>
</dbReference>
<dbReference type="Gene3D" id="1.10.150.20">
    <property type="entry name" value="5' to 3' exonuclease, C-terminal subdomain"/>
    <property type="match status" value="1"/>
</dbReference>
<dbReference type="SMART" id="SM00279">
    <property type="entry name" value="HhH2"/>
    <property type="match status" value="1"/>
</dbReference>
<keyword evidence="10" id="KW-0391">Immunity</keyword>
<keyword evidence="3 19" id="KW-0540">Nuclease</keyword>
<dbReference type="GO" id="GO:0003677">
    <property type="term" value="F:DNA binding"/>
    <property type="evidence" value="ECO:0007669"/>
    <property type="project" value="UniProtKB-UniRule"/>
</dbReference>
<keyword evidence="19" id="KW-0228">DNA excision</keyword>
<evidence type="ECO:0000256" key="4">
    <source>
        <dbReference type="ARBA" id="ARBA00022723"/>
    </source>
</evidence>
<keyword evidence="11" id="KW-0007">Acetylation</keyword>
<evidence type="ECO:0000256" key="3">
    <source>
        <dbReference type="ARBA" id="ARBA00022722"/>
    </source>
</evidence>
<sequence>MGIKDLLRYMKPFIEPIHIKKYAGKRVGIDAYSWLHKGAWRFVLIRKAIKNRGTYSTLCTESICFDTTRSLLLLFLTVGTSRVRLPPSRSDTGMKRKSYCDLAMAKLKEGDVTGASELFQRAVTITPSMAHQLIQILRTENIEFVVAPYEADAQLAYLSNLEADKGGIAAVITEDSDLMAYGCRAIIFKMDRYGNGEEMVLDRVFDSVARAPSFQNFDKELFTGMCVLAGCDFLPSVPGIGIARAYSMVAKYRNLDRVLSVLKFEKRNQMPEDYTKSFREAVAVFQHARIYDADTKRVQHMKPLTDDLLQSLDGELDFLGPFSVHFILNGCNIGHLIPCETATPMLVSLLHSFKPLLVSSHTNIQVFSLMIMDATREIPPSIATAIAEGNLDPVTMEAFDHFSSHESQPEPTVTQTSNEIVKPEATAQSTEESCFTIFSSHETREERVTGKSVNLM</sequence>
<evidence type="ECO:0000256" key="1">
    <source>
        <dbReference type="ARBA" id="ARBA00004123"/>
    </source>
</evidence>
<evidence type="ECO:0000256" key="16">
    <source>
        <dbReference type="ARBA" id="ARBA00057694"/>
    </source>
</evidence>
<keyword evidence="12 19" id="KW-0238">DNA-binding</keyword>
<comment type="subunit">
    <text evidence="17">Interacts with the MLH1-PMS2 heterodimer via MLH1. Interacts with MSH3. Interacts with the MSH2-MSH6 heterodimer via MSH2, and this interaction may increase the processivity of the 5'-&gt;3' exonuclease activity. Interacts with PCNA, and this interaction may both stimulate the cryptic 3'-&gt;5' exonuclease activity and suppress the 5'-&gt;3' exonuclease activity. Interacts with WRN, and this interaction stimulates both the 5'-&gt;3' exonuclease activity and cleavage of 5'-overhanging flap structures. Interacts with RECQL/RECQ1, and this interaction stimulates cleavage of 5'-overhanging flap structures. Interacts with DNA helicase ZGRF1; the interaction is increased following DNA damage induction.</text>
</comment>
<keyword evidence="4 19" id="KW-0479">Metal-binding</keyword>
<reference evidence="21 22" key="1">
    <citation type="journal article" date="2018" name="PLoS Genet.">
        <title>Population sequencing reveals clonal diversity and ancestral inbreeding in the grapevine cultivar Chardonnay.</title>
        <authorList>
            <person name="Roach M.J."/>
            <person name="Johnson D.L."/>
            <person name="Bohlmann J."/>
            <person name="van Vuuren H.J."/>
            <person name="Jones S.J."/>
            <person name="Pretorius I.S."/>
            <person name="Schmidt S.A."/>
            <person name="Borneman A.R."/>
        </authorList>
    </citation>
    <scope>NUCLEOTIDE SEQUENCE [LARGE SCALE GENOMIC DNA]</scope>
    <source>
        <strain evidence="22">cv. Chardonnay</strain>
        <tissue evidence="21">Leaf</tissue>
    </source>
</reference>
<evidence type="ECO:0000256" key="7">
    <source>
        <dbReference type="ARBA" id="ARBA00022801"/>
    </source>
</evidence>
<evidence type="ECO:0000256" key="17">
    <source>
        <dbReference type="ARBA" id="ARBA00064664"/>
    </source>
</evidence>
<dbReference type="GO" id="GO:0002376">
    <property type="term" value="P:immune system process"/>
    <property type="evidence" value="ECO:0007669"/>
    <property type="project" value="UniProtKB-KW"/>
</dbReference>
<comment type="subcellular location">
    <subcellularLocation>
        <location evidence="1 19">Nucleus</location>
    </subcellularLocation>
</comment>
<name>A0A438K9T3_VITVI</name>
<gene>
    <name evidence="21" type="primary">EXO1_0</name>
    <name evidence="21" type="ORF">CK203_004303</name>
</gene>
<evidence type="ECO:0000256" key="18">
    <source>
        <dbReference type="PROSITE-ProRule" id="PRU00339"/>
    </source>
</evidence>
<protein>
    <recommendedName>
        <fullName evidence="19">Exonuclease 1</fullName>
        <ecNumber evidence="19">3.1.-.-</ecNumber>
    </recommendedName>
</protein>
<dbReference type="GO" id="GO:0005634">
    <property type="term" value="C:nucleus"/>
    <property type="evidence" value="ECO:0007669"/>
    <property type="project" value="UniProtKB-SubCell"/>
</dbReference>
<dbReference type="EMBL" id="QGNW01000012">
    <property type="protein sequence ID" value="RVX17979.1"/>
    <property type="molecule type" value="Genomic_DNA"/>
</dbReference>
<evidence type="ECO:0000256" key="6">
    <source>
        <dbReference type="ARBA" id="ARBA00022763"/>
    </source>
</evidence>
<dbReference type="InterPro" id="IPR044752">
    <property type="entry name" value="PIN-like_EXO1"/>
</dbReference>
<evidence type="ECO:0000313" key="22">
    <source>
        <dbReference type="Proteomes" id="UP000288805"/>
    </source>
</evidence>
<evidence type="ECO:0000313" key="21">
    <source>
        <dbReference type="EMBL" id="RVX17979.1"/>
    </source>
</evidence>
<dbReference type="InterPro" id="IPR019974">
    <property type="entry name" value="XPG_CS"/>
</dbReference>
<dbReference type="SUPFAM" id="SSF88723">
    <property type="entry name" value="PIN domain-like"/>
    <property type="match status" value="1"/>
</dbReference>
<organism evidence="21 22">
    <name type="scientific">Vitis vinifera</name>
    <name type="common">Grape</name>
    <dbReference type="NCBI Taxonomy" id="29760"/>
    <lineage>
        <taxon>Eukaryota</taxon>
        <taxon>Viridiplantae</taxon>
        <taxon>Streptophyta</taxon>
        <taxon>Embryophyta</taxon>
        <taxon>Tracheophyta</taxon>
        <taxon>Spermatophyta</taxon>
        <taxon>Magnoliopsida</taxon>
        <taxon>eudicotyledons</taxon>
        <taxon>Gunneridae</taxon>
        <taxon>Pentapetalae</taxon>
        <taxon>rosids</taxon>
        <taxon>Vitales</taxon>
        <taxon>Vitaceae</taxon>
        <taxon>Viteae</taxon>
        <taxon>Vitis</taxon>
    </lineage>
</organism>
<dbReference type="FunFam" id="1.10.150.20:FF:000011">
    <property type="entry name" value="exonuclease 1"/>
    <property type="match status" value="1"/>
</dbReference>
<keyword evidence="19" id="KW-0267">Excision nuclease</keyword>
<comment type="function">
    <text evidence="16">5'-&gt;3' double-stranded DNA exonuclease which may also possess a cryptic 3'-&gt;5' double-stranded DNA exonuclease activity. Functions in DNA mismatch repair (MMR) to excise mismatch-containing DNA tracts directed by strand breaks located either 5' or 3' to the mismatch. Also exhibits endonuclease activity against 5'-overhanging flap structures similar to those generated by displacement synthesis when DNA polymerase encounters the 5'-end of a downstream Okazaki fragment. Required for somatic hypermutation (SHM) and class switch recombination (CSR) of immunoglobulin genes. Essential for male and female meiosis.</text>
</comment>
<dbReference type="SMART" id="SM00484">
    <property type="entry name" value="XPGI"/>
    <property type="match status" value="1"/>
</dbReference>
<keyword evidence="5" id="KW-0255">Endonuclease</keyword>
<dbReference type="InterPro" id="IPR029060">
    <property type="entry name" value="PIN-like_dom_sf"/>
</dbReference>
<evidence type="ECO:0000256" key="5">
    <source>
        <dbReference type="ARBA" id="ARBA00022759"/>
    </source>
</evidence>
<dbReference type="InterPro" id="IPR019734">
    <property type="entry name" value="TPR_rpt"/>
</dbReference>
<evidence type="ECO:0000256" key="10">
    <source>
        <dbReference type="ARBA" id="ARBA00022859"/>
    </source>
</evidence>
<dbReference type="Proteomes" id="UP000288805">
    <property type="component" value="Unassembled WGS sequence"/>
</dbReference>
<keyword evidence="14 19" id="KW-0539">Nucleus</keyword>
<dbReference type="PROSITE" id="PS50005">
    <property type="entry name" value="TPR"/>
    <property type="match status" value="1"/>
</dbReference>
<dbReference type="GO" id="GO:0004519">
    <property type="term" value="F:endonuclease activity"/>
    <property type="evidence" value="ECO:0007669"/>
    <property type="project" value="UniProtKB-KW"/>
</dbReference>
<dbReference type="InterPro" id="IPR006085">
    <property type="entry name" value="XPG_DNA_repair_N"/>
</dbReference>
<dbReference type="EC" id="3.1.-.-" evidence="19"/>
<dbReference type="PANTHER" id="PTHR11081:SF8">
    <property type="entry name" value="EXONUCLEASE 1"/>
    <property type="match status" value="1"/>
</dbReference>
<keyword evidence="7 19" id="KW-0378">Hydrolase</keyword>
<keyword evidence="8 19" id="KW-0269">Exonuclease</keyword>
<feature type="domain" description="XPG-I" evidence="20">
    <location>
        <begin position="138"/>
        <end position="214"/>
    </location>
</feature>
<dbReference type="FunFam" id="3.40.50.1010:FF:000111">
    <property type="entry name" value="Exonuclease 1"/>
    <property type="match status" value="1"/>
</dbReference>
<comment type="cofactor">
    <cofactor evidence="19">
        <name>Mg(2+)</name>
        <dbReference type="ChEBI" id="CHEBI:18420"/>
    </cofactor>
    <text evidence="19">Binds 2 magnesium ions per subunit. They probably participate in the reaction catalyzed by the enzyme. May bind an additional third magnesium ion after substrate binding.</text>
</comment>